<evidence type="ECO:0000256" key="1">
    <source>
        <dbReference type="ARBA" id="ARBA00007362"/>
    </source>
</evidence>
<evidence type="ECO:0000256" key="2">
    <source>
        <dbReference type="SAM" id="Phobius"/>
    </source>
</evidence>
<dbReference type="InterPro" id="IPR000620">
    <property type="entry name" value="EamA_dom"/>
</dbReference>
<dbReference type="PANTHER" id="PTHR22911">
    <property type="entry name" value="ACYL-MALONYL CONDENSING ENZYME-RELATED"/>
    <property type="match status" value="1"/>
</dbReference>
<feature type="transmembrane region" description="Helical" evidence="2">
    <location>
        <begin position="157"/>
        <end position="178"/>
    </location>
</feature>
<dbReference type="InterPro" id="IPR037185">
    <property type="entry name" value="EmrE-like"/>
</dbReference>
<feature type="transmembrane region" description="Helical" evidence="2">
    <location>
        <begin position="76"/>
        <end position="93"/>
    </location>
</feature>
<feature type="transmembrane region" description="Helical" evidence="2">
    <location>
        <begin position="190"/>
        <end position="209"/>
    </location>
</feature>
<feature type="transmembrane region" description="Helical" evidence="2">
    <location>
        <begin position="250"/>
        <end position="270"/>
    </location>
</feature>
<keyword evidence="2" id="KW-1133">Transmembrane helix</keyword>
<accession>A0ABD4T0U1</accession>
<keyword evidence="2" id="KW-0472">Membrane</keyword>
<gene>
    <name evidence="4" type="ORF">QQ91_0005390</name>
</gene>
<dbReference type="RefSeq" id="WP_166280842.1">
    <property type="nucleotide sequence ID" value="NZ_JTHE03000035.1"/>
</dbReference>
<dbReference type="PANTHER" id="PTHR22911:SF76">
    <property type="entry name" value="EAMA DOMAIN-CONTAINING PROTEIN"/>
    <property type="match status" value="1"/>
</dbReference>
<comment type="caution">
    <text evidence="4">The sequence shown here is derived from an EMBL/GenBank/DDBJ whole genome shotgun (WGS) entry which is preliminary data.</text>
</comment>
<feature type="transmembrane region" description="Helical" evidence="2">
    <location>
        <begin position="276"/>
        <end position="292"/>
    </location>
</feature>
<keyword evidence="5" id="KW-1185">Reference proteome</keyword>
<feature type="transmembrane region" description="Helical" evidence="2">
    <location>
        <begin position="131"/>
        <end position="151"/>
    </location>
</feature>
<dbReference type="Proteomes" id="UP000031561">
    <property type="component" value="Unassembled WGS sequence"/>
</dbReference>
<organism evidence="4 5">
    <name type="scientific">Lyngbya confervoides BDU141951</name>
    <dbReference type="NCBI Taxonomy" id="1574623"/>
    <lineage>
        <taxon>Bacteria</taxon>
        <taxon>Bacillati</taxon>
        <taxon>Cyanobacteriota</taxon>
        <taxon>Cyanophyceae</taxon>
        <taxon>Oscillatoriophycideae</taxon>
        <taxon>Oscillatoriales</taxon>
        <taxon>Microcoleaceae</taxon>
        <taxon>Lyngbya</taxon>
    </lineage>
</organism>
<dbReference type="Pfam" id="PF00892">
    <property type="entry name" value="EamA"/>
    <property type="match status" value="2"/>
</dbReference>
<protein>
    <submittedName>
        <fullName evidence="4">DMT family transporter</fullName>
    </submittedName>
</protein>
<proteinExistence type="inferred from homology"/>
<feature type="domain" description="EamA" evidence="3">
    <location>
        <begin position="159"/>
        <end position="291"/>
    </location>
</feature>
<feature type="transmembrane region" description="Helical" evidence="2">
    <location>
        <begin position="39"/>
        <end position="55"/>
    </location>
</feature>
<feature type="transmembrane region" description="Helical" evidence="2">
    <location>
        <begin position="9"/>
        <end position="27"/>
    </location>
</feature>
<comment type="similarity">
    <text evidence="1">Belongs to the EamA transporter family.</text>
</comment>
<feature type="domain" description="EamA" evidence="3">
    <location>
        <begin position="12"/>
        <end position="146"/>
    </location>
</feature>
<dbReference type="EMBL" id="JTHE03000035">
    <property type="protein sequence ID" value="MCM1982261.1"/>
    <property type="molecule type" value="Genomic_DNA"/>
</dbReference>
<dbReference type="AlphaFoldDB" id="A0ABD4T0U1"/>
<keyword evidence="2" id="KW-0812">Transmembrane</keyword>
<evidence type="ECO:0000259" key="3">
    <source>
        <dbReference type="Pfam" id="PF00892"/>
    </source>
</evidence>
<reference evidence="4 5" key="1">
    <citation type="journal article" date="2015" name="Genome Announc.">
        <title>Draft Genome Sequence of Filamentous Marine Cyanobacterium Lyngbya confervoides Strain BDU141951.</title>
        <authorList>
            <person name="Chandrababunaidu M.M."/>
            <person name="Sen D."/>
            <person name="Tripathy S."/>
        </authorList>
    </citation>
    <scope>NUCLEOTIDE SEQUENCE [LARGE SCALE GENOMIC DNA]</scope>
    <source>
        <strain evidence="4 5">BDU141951</strain>
    </source>
</reference>
<sequence length="310" mass="33082">MTGPAQKNVALLQLWAGATCIAFAPILVRWSPVGPTATAFYRLALALPWLATWHWQDQSRPTRPSSSASLWTGSPAWPLALSGLFFAADLALWHQSIALTSVANATLLANFAPVFVVAGSWILWRERVALHFWGALALVLAGMSLLASASWEVSSQRLLGDALGLLTAVFYAGYILTVSHLRSRHRTARVALWSSGIGALVLGLLGLLAGESFWPQTSTGWILLGSLALISQVLGQSLIAAALAHLPPSFSAVGLMLQPAIATVLAWHFFGESLTPSQGVGAILLLIGIYWARKLSIPQPESIAPLEQDP</sequence>
<feature type="transmembrane region" description="Helical" evidence="2">
    <location>
        <begin position="105"/>
        <end position="124"/>
    </location>
</feature>
<feature type="transmembrane region" description="Helical" evidence="2">
    <location>
        <begin position="221"/>
        <end position="243"/>
    </location>
</feature>
<dbReference type="SUPFAM" id="SSF103481">
    <property type="entry name" value="Multidrug resistance efflux transporter EmrE"/>
    <property type="match status" value="2"/>
</dbReference>
<evidence type="ECO:0000313" key="5">
    <source>
        <dbReference type="Proteomes" id="UP000031561"/>
    </source>
</evidence>
<evidence type="ECO:0000313" key="4">
    <source>
        <dbReference type="EMBL" id="MCM1982261.1"/>
    </source>
</evidence>
<name>A0ABD4T0U1_9CYAN</name>